<evidence type="ECO:0000313" key="10">
    <source>
        <dbReference type="EMBL" id="MDV2684321.1"/>
    </source>
</evidence>
<evidence type="ECO:0000256" key="6">
    <source>
        <dbReference type="ARBA" id="ARBA00022989"/>
    </source>
</evidence>
<dbReference type="PANTHER" id="PTHR47019:SF1">
    <property type="entry name" value="LIPID II FLIPPASE MURJ"/>
    <property type="match status" value="1"/>
</dbReference>
<reference evidence="10 11" key="1">
    <citation type="submission" date="2023-10" db="EMBL/GenBank/DDBJ databases">
        <title>Screening of Alkalihalobacillus lindianensis BZ-TG-R113 and Its Alleviation of Salt Stress on Rapeseed Growth.</title>
        <authorList>
            <person name="Zhao B."/>
            <person name="Guo T."/>
        </authorList>
    </citation>
    <scope>NUCLEOTIDE SEQUENCE [LARGE SCALE GENOMIC DNA]</scope>
    <source>
        <strain evidence="10 11">BZ-TG-R113</strain>
    </source>
</reference>
<dbReference type="CDD" id="cd13123">
    <property type="entry name" value="MATE_MurJ_like"/>
    <property type="match status" value="1"/>
</dbReference>
<evidence type="ECO:0000256" key="9">
    <source>
        <dbReference type="PIRNR" id="PIRNR002869"/>
    </source>
</evidence>
<dbReference type="Pfam" id="PF03023">
    <property type="entry name" value="MurJ"/>
    <property type="match status" value="1"/>
</dbReference>
<feature type="transmembrane region" description="Helical" evidence="8">
    <location>
        <begin position="268"/>
        <end position="286"/>
    </location>
</feature>
<comment type="caution">
    <text evidence="10">The sequence shown here is derived from an EMBL/GenBank/DDBJ whole genome shotgun (WGS) entry which is preliminary data.</text>
</comment>
<accession>A0ABU3X8V2</accession>
<feature type="transmembrane region" description="Helical" evidence="8">
    <location>
        <begin position="376"/>
        <end position="398"/>
    </location>
</feature>
<dbReference type="PIRSF" id="PIRSF002869">
    <property type="entry name" value="MviN"/>
    <property type="match status" value="1"/>
</dbReference>
<evidence type="ECO:0000256" key="2">
    <source>
        <dbReference type="ARBA" id="ARBA00022475"/>
    </source>
</evidence>
<evidence type="ECO:0000256" key="4">
    <source>
        <dbReference type="ARBA" id="ARBA00022960"/>
    </source>
</evidence>
<keyword evidence="3 8" id="KW-0812">Transmembrane</keyword>
<dbReference type="PRINTS" id="PR01806">
    <property type="entry name" value="VIRFACTRMVIN"/>
</dbReference>
<keyword evidence="8 9" id="KW-0961">Cell wall biogenesis/degradation</keyword>
<sequence>MKGKSLLAVIGAVAVINLGSRFIGFFREIVIGFQFGTSYIADSVITAYTLPNFFYIVVGGAITTAFISVYSKIGDPLHREKFLQSVFSWLTVVLVGFTFILMFFSKNVISLVFRGLEGSELQLTSDLFVIMAPSTFFLVLAMWLTGVLNVNQRFKLATASTFLMNASFVIIALALFPIIGPFSHAWGATISAILMVVMLVYLIRKEKFVKFRFSFGSSDEMKKLIRLGLPILLGGATLQLYFLIHRIFASQLQDGAIAALNYSSKIVQLPQSVLMTAVTTVIYPLLAKKVAANENDEIESIFQKGLRLMTLLIVPSTIFAFFYAEEIFTVVFEYGQFTRESTLMTAPLFQVLVLSMLAHSANLYITRFFYAREKSILPVTLSIISVIGINVVLAIVLIDQYGAMGLAAATTIAALMNFVLLLIASKFVLHLKLTGKKFGKTFISFLILFTGVILVQLGVKFIIPSELALLSLIAAFTLTILVFVGLAWLLRLPEIELLKNKIKKRKVK</sequence>
<dbReference type="PANTHER" id="PTHR47019">
    <property type="entry name" value="LIPID II FLIPPASE MURJ"/>
    <property type="match status" value="1"/>
</dbReference>
<keyword evidence="2 8" id="KW-1003">Cell membrane</keyword>
<evidence type="ECO:0000256" key="8">
    <source>
        <dbReference type="HAMAP-Rule" id="MF_02078"/>
    </source>
</evidence>
<dbReference type="EMBL" id="JAWJBA010000002">
    <property type="protein sequence ID" value="MDV2684321.1"/>
    <property type="molecule type" value="Genomic_DNA"/>
</dbReference>
<organism evidence="10 11">
    <name type="scientific">Alkalihalophilus lindianensis</name>
    <dbReference type="NCBI Taxonomy" id="1630542"/>
    <lineage>
        <taxon>Bacteria</taxon>
        <taxon>Bacillati</taxon>
        <taxon>Bacillota</taxon>
        <taxon>Bacilli</taxon>
        <taxon>Bacillales</taxon>
        <taxon>Bacillaceae</taxon>
        <taxon>Alkalihalophilus</taxon>
    </lineage>
</organism>
<feature type="transmembrane region" description="Helical" evidence="8">
    <location>
        <begin position="82"/>
        <end position="104"/>
    </location>
</feature>
<feature type="transmembrane region" description="Helical" evidence="8">
    <location>
        <begin position="162"/>
        <end position="179"/>
    </location>
</feature>
<feature type="transmembrane region" description="Helical" evidence="8">
    <location>
        <begin position="185"/>
        <end position="203"/>
    </location>
</feature>
<proteinExistence type="inferred from homology"/>
<feature type="transmembrane region" description="Helical" evidence="8">
    <location>
        <begin position="224"/>
        <end position="248"/>
    </location>
</feature>
<comment type="similarity">
    <text evidence="8 9">Belongs to the MurJ/MviN family.</text>
</comment>
<keyword evidence="7 8" id="KW-0472">Membrane</keyword>
<gene>
    <name evidence="8 10" type="primary">murJ</name>
    <name evidence="10" type="ORF">RYX56_08060</name>
</gene>
<feature type="transmembrane region" description="Helical" evidence="8">
    <location>
        <begin position="469"/>
        <end position="490"/>
    </location>
</feature>
<comment type="function">
    <text evidence="8 9">Involved in peptidoglycan biosynthesis. Transports lipid-linked peptidoglycan precursors from the inner to the outer leaflet of the cytoplasmic membrane.</text>
</comment>
<evidence type="ECO:0000256" key="1">
    <source>
        <dbReference type="ARBA" id="ARBA00004651"/>
    </source>
</evidence>
<feature type="transmembrane region" description="Helical" evidence="8">
    <location>
        <begin position="306"/>
        <end position="324"/>
    </location>
</feature>
<keyword evidence="5 8" id="KW-0573">Peptidoglycan synthesis</keyword>
<dbReference type="HAMAP" id="MF_02078">
    <property type="entry name" value="MurJ_MviN"/>
    <property type="match status" value="1"/>
</dbReference>
<dbReference type="InterPro" id="IPR051050">
    <property type="entry name" value="Lipid_II_flippase_MurJ/MviN"/>
</dbReference>
<keyword evidence="11" id="KW-1185">Reference proteome</keyword>
<dbReference type="Proteomes" id="UP001287282">
    <property type="component" value="Unassembled WGS sequence"/>
</dbReference>
<keyword evidence="6 8" id="KW-1133">Transmembrane helix</keyword>
<evidence type="ECO:0000313" key="11">
    <source>
        <dbReference type="Proteomes" id="UP001287282"/>
    </source>
</evidence>
<feature type="transmembrane region" description="Helical" evidence="8">
    <location>
        <begin position="344"/>
        <end position="364"/>
    </location>
</feature>
<keyword evidence="8 9" id="KW-0813">Transport</keyword>
<dbReference type="NCBIfam" id="TIGR01695">
    <property type="entry name" value="murJ_mviN"/>
    <property type="match status" value="1"/>
</dbReference>
<keyword evidence="4 8" id="KW-0133">Cell shape</keyword>
<dbReference type="RefSeq" id="WP_317121559.1">
    <property type="nucleotide sequence ID" value="NZ_JAWJBA010000002.1"/>
</dbReference>
<comment type="pathway">
    <text evidence="8">Cell wall biogenesis; peptidoglycan biosynthesis.</text>
</comment>
<feature type="transmembrane region" description="Helical" evidence="8">
    <location>
        <begin position="441"/>
        <end position="463"/>
    </location>
</feature>
<feature type="transmembrane region" description="Helical" evidence="8">
    <location>
        <begin position="404"/>
        <end position="429"/>
    </location>
</feature>
<evidence type="ECO:0000256" key="3">
    <source>
        <dbReference type="ARBA" id="ARBA00022692"/>
    </source>
</evidence>
<evidence type="ECO:0000256" key="7">
    <source>
        <dbReference type="ARBA" id="ARBA00023136"/>
    </source>
</evidence>
<dbReference type="InterPro" id="IPR004268">
    <property type="entry name" value="MurJ"/>
</dbReference>
<evidence type="ECO:0000256" key="5">
    <source>
        <dbReference type="ARBA" id="ARBA00022984"/>
    </source>
</evidence>
<feature type="transmembrane region" description="Helical" evidence="8">
    <location>
        <begin position="45"/>
        <end position="70"/>
    </location>
</feature>
<name>A0ABU3X8V2_9BACI</name>
<comment type="subcellular location">
    <subcellularLocation>
        <location evidence="1 8">Cell membrane</location>
        <topology evidence="1 8">Multi-pass membrane protein</topology>
    </subcellularLocation>
</comment>
<feature type="transmembrane region" description="Helical" evidence="8">
    <location>
        <begin position="127"/>
        <end position="150"/>
    </location>
</feature>
<protein>
    <recommendedName>
        <fullName evidence="8">Probable lipid II flippase MurJ</fullName>
    </recommendedName>
</protein>